<sequence>MVLPHVSTFAFDIETTSVLYYATLIFSSSQLTKPYKAITKVSFPGFYQFSGVQHNRLHNPFLKMAAQLPSLKELTFTMHTAGTTTSALGERQMITLESTDPERARERVNMSLEEVVRRYELHGLFGCRGLRRVCIEYIDCQRTASFTGISHPVNLIRQIHTFLINGFALNGIHVVVELVRVA</sequence>
<accession>A0A6A5QMC0</accession>
<dbReference type="EMBL" id="ML979135">
    <property type="protein sequence ID" value="KAF1915920.1"/>
    <property type="molecule type" value="Genomic_DNA"/>
</dbReference>
<reference evidence="1" key="1">
    <citation type="journal article" date="2020" name="Stud. Mycol.">
        <title>101 Dothideomycetes genomes: a test case for predicting lifestyles and emergence of pathogens.</title>
        <authorList>
            <person name="Haridas S."/>
            <person name="Albert R."/>
            <person name="Binder M."/>
            <person name="Bloem J."/>
            <person name="Labutti K."/>
            <person name="Salamov A."/>
            <person name="Andreopoulos B."/>
            <person name="Baker S."/>
            <person name="Barry K."/>
            <person name="Bills G."/>
            <person name="Bluhm B."/>
            <person name="Cannon C."/>
            <person name="Castanera R."/>
            <person name="Culley D."/>
            <person name="Daum C."/>
            <person name="Ezra D."/>
            <person name="Gonzalez J."/>
            <person name="Henrissat B."/>
            <person name="Kuo A."/>
            <person name="Liang C."/>
            <person name="Lipzen A."/>
            <person name="Lutzoni F."/>
            <person name="Magnuson J."/>
            <person name="Mondo S."/>
            <person name="Nolan M."/>
            <person name="Ohm R."/>
            <person name="Pangilinan J."/>
            <person name="Park H.-J."/>
            <person name="Ramirez L."/>
            <person name="Alfaro M."/>
            <person name="Sun H."/>
            <person name="Tritt A."/>
            <person name="Yoshinaga Y."/>
            <person name="Zwiers L.-H."/>
            <person name="Turgeon B."/>
            <person name="Goodwin S."/>
            <person name="Spatafora J."/>
            <person name="Crous P."/>
            <person name="Grigoriev I."/>
        </authorList>
    </citation>
    <scope>NUCLEOTIDE SEQUENCE</scope>
    <source>
        <strain evidence="1">HMLAC05119</strain>
    </source>
</reference>
<dbReference type="AlphaFoldDB" id="A0A6A5QMC0"/>
<organism evidence="1 2">
    <name type="scientific">Ampelomyces quisqualis</name>
    <name type="common">Powdery mildew agent</name>
    <dbReference type="NCBI Taxonomy" id="50730"/>
    <lineage>
        <taxon>Eukaryota</taxon>
        <taxon>Fungi</taxon>
        <taxon>Dikarya</taxon>
        <taxon>Ascomycota</taxon>
        <taxon>Pezizomycotina</taxon>
        <taxon>Dothideomycetes</taxon>
        <taxon>Pleosporomycetidae</taxon>
        <taxon>Pleosporales</taxon>
        <taxon>Pleosporineae</taxon>
        <taxon>Phaeosphaeriaceae</taxon>
        <taxon>Ampelomyces</taxon>
    </lineage>
</organism>
<proteinExistence type="predicted"/>
<gene>
    <name evidence="1" type="ORF">BDU57DRAFT_547735</name>
</gene>
<evidence type="ECO:0000313" key="1">
    <source>
        <dbReference type="EMBL" id="KAF1915920.1"/>
    </source>
</evidence>
<dbReference type="Proteomes" id="UP000800096">
    <property type="component" value="Unassembled WGS sequence"/>
</dbReference>
<name>A0A6A5QMC0_AMPQU</name>
<keyword evidence="2" id="KW-1185">Reference proteome</keyword>
<dbReference type="OrthoDB" id="3794650at2759"/>
<evidence type="ECO:0000313" key="2">
    <source>
        <dbReference type="Proteomes" id="UP000800096"/>
    </source>
</evidence>
<protein>
    <submittedName>
        <fullName evidence="1">Uncharacterized protein</fullName>
    </submittedName>
</protein>